<dbReference type="InterPro" id="IPR034193">
    <property type="entry name" value="PCSK9_ProteinaseK-like"/>
</dbReference>
<dbReference type="RefSeq" id="XP_040725806.1">
    <property type="nucleotide sequence ID" value="XM_040867164.1"/>
</dbReference>
<dbReference type="FunFam" id="3.40.50.200:FF:000007">
    <property type="entry name" value="Subtilisin-like serine protease"/>
    <property type="match status" value="1"/>
</dbReference>
<feature type="active site" description="Charge relay system" evidence="5">
    <location>
        <position position="109"/>
    </location>
</feature>
<dbReference type="InterPro" id="IPR000209">
    <property type="entry name" value="Peptidase_S8/S53_dom"/>
</dbReference>
<organism evidence="8 9">
    <name type="scientific">Protomyces lactucae-debilis</name>
    <dbReference type="NCBI Taxonomy" id="2754530"/>
    <lineage>
        <taxon>Eukaryota</taxon>
        <taxon>Fungi</taxon>
        <taxon>Dikarya</taxon>
        <taxon>Ascomycota</taxon>
        <taxon>Taphrinomycotina</taxon>
        <taxon>Taphrinomycetes</taxon>
        <taxon>Taphrinales</taxon>
        <taxon>Protomycetaceae</taxon>
        <taxon>Protomyces</taxon>
    </lineage>
</organism>
<dbReference type="PROSITE" id="PS51892">
    <property type="entry name" value="SUBTILASE"/>
    <property type="match status" value="1"/>
</dbReference>
<proteinExistence type="inferred from homology"/>
<dbReference type="OrthoDB" id="206201at2759"/>
<keyword evidence="4 5" id="KW-0720">Serine protease</keyword>
<dbReference type="InterPro" id="IPR022398">
    <property type="entry name" value="Peptidase_S8_His-AS"/>
</dbReference>
<reference evidence="8 9" key="1">
    <citation type="submission" date="2016-07" db="EMBL/GenBank/DDBJ databases">
        <title>Pervasive Adenine N6-methylation of Active Genes in Fungi.</title>
        <authorList>
            <consortium name="DOE Joint Genome Institute"/>
            <person name="Mondo S.J."/>
            <person name="Dannebaum R.O."/>
            <person name="Kuo R.C."/>
            <person name="Labutti K."/>
            <person name="Haridas S."/>
            <person name="Kuo A."/>
            <person name="Salamov A."/>
            <person name="Ahrendt S.R."/>
            <person name="Lipzen A."/>
            <person name="Sullivan W."/>
            <person name="Andreopoulos W.B."/>
            <person name="Clum A."/>
            <person name="Lindquist E."/>
            <person name="Daum C."/>
            <person name="Ramamoorthy G.K."/>
            <person name="Gryganskyi A."/>
            <person name="Culley D."/>
            <person name="Magnuson J.K."/>
            <person name="James T.Y."/>
            <person name="O'Malley M.A."/>
            <person name="Stajich J.E."/>
            <person name="Spatafora J.W."/>
            <person name="Visel A."/>
            <person name="Grigoriev I.V."/>
        </authorList>
    </citation>
    <scope>NUCLEOTIDE SEQUENCE [LARGE SCALE GENOMIC DNA]</scope>
    <source>
        <strain evidence="8 9">12-1054</strain>
    </source>
</reference>
<dbReference type="PROSITE" id="PS00136">
    <property type="entry name" value="SUBTILASE_ASP"/>
    <property type="match status" value="1"/>
</dbReference>
<dbReference type="PANTHER" id="PTHR43806:SF11">
    <property type="entry name" value="CEREVISIN-RELATED"/>
    <property type="match status" value="1"/>
</dbReference>
<feature type="active site" description="Charge relay system" evidence="5">
    <location>
        <position position="75"/>
    </location>
</feature>
<dbReference type="EMBL" id="MCFI01000008">
    <property type="protein sequence ID" value="ORY83225.1"/>
    <property type="molecule type" value="Genomic_DNA"/>
</dbReference>
<dbReference type="Pfam" id="PF00082">
    <property type="entry name" value="Peptidase_S8"/>
    <property type="match status" value="1"/>
</dbReference>
<evidence type="ECO:0000256" key="1">
    <source>
        <dbReference type="ARBA" id="ARBA00011073"/>
    </source>
</evidence>
<dbReference type="InterPro" id="IPR050131">
    <property type="entry name" value="Peptidase_S8_subtilisin-like"/>
</dbReference>
<dbReference type="GeneID" id="63783763"/>
<evidence type="ECO:0000256" key="2">
    <source>
        <dbReference type="ARBA" id="ARBA00022670"/>
    </source>
</evidence>
<dbReference type="GO" id="GO:0031638">
    <property type="term" value="P:zymogen activation"/>
    <property type="evidence" value="ECO:0007669"/>
    <property type="project" value="UniProtKB-ARBA"/>
</dbReference>
<comment type="similarity">
    <text evidence="1 5 6">Belongs to the peptidase S8 family.</text>
</comment>
<evidence type="ECO:0000256" key="3">
    <source>
        <dbReference type="ARBA" id="ARBA00022801"/>
    </source>
</evidence>
<dbReference type="PRINTS" id="PR00723">
    <property type="entry name" value="SUBTILISIN"/>
</dbReference>
<name>A0A1Y2FKA8_PROLT</name>
<dbReference type="InterPro" id="IPR036852">
    <property type="entry name" value="Peptidase_S8/S53_dom_sf"/>
</dbReference>
<dbReference type="AlphaFoldDB" id="A0A1Y2FKA8"/>
<evidence type="ECO:0000256" key="6">
    <source>
        <dbReference type="RuleBase" id="RU003355"/>
    </source>
</evidence>
<dbReference type="SUPFAM" id="SSF52743">
    <property type="entry name" value="Subtilisin-like"/>
    <property type="match status" value="1"/>
</dbReference>
<evidence type="ECO:0000256" key="5">
    <source>
        <dbReference type="PROSITE-ProRule" id="PRU01240"/>
    </source>
</evidence>
<dbReference type="InterPro" id="IPR023828">
    <property type="entry name" value="Peptidase_S8_Ser-AS"/>
</dbReference>
<comment type="caution">
    <text evidence="8">The sequence shown here is derived from an EMBL/GenBank/DDBJ whole genome shotgun (WGS) entry which is preliminary data.</text>
</comment>
<evidence type="ECO:0000313" key="8">
    <source>
        <dbReference type="EMBL" id="ORY83225.1"/>
    </source>
</evidence>
<dbReference type="PROSITE" id="PS00138">
    <property type="entry name" value="SUBTILASE_SER"/>
    <property type="match status" value="1"/>
</dbReference>
<dbReference type="CDD" id="cd04077">
    <property type="entry name" value="Peptidases_S8_PCSK9_ProteinaseK_like"/>
    <property type="match status" value="1"/>
</dbReference>
<dbReference type="GO" id="GO:0004252">
    <property type="term" value="F:serine-type endopeptidase activity"/>
    <property type="evidence" value="ECO:0007669"/>
    <property type="project" value="UniProtKB-UniRule"/>
</dbReference>
<dbReference type="InterPro" id="IPR015500">
    <property type="entry name" value="Peptidase_S8_subtilisin-rel"/>
</dbReference>
<evidence type="ECO:0000259" key="7">
    <source>
        <dbReference type="Pfam" id="PF00082"/>
    </source>
</evidence>
<feature type="active site" description="Charge relay system" evidence="5">
    <location>
        <position position="267"/>
    </location>
</feature>
<gene>
    <name evidence="8" type="ORF">BCR37DRAFT_334953</name>
</gene>
<evidence type="ECO:0000256" key="4">
    <source>
        <dbReference type="ARBA" id="ARBA00022825"/>
    </source>
</evidence>
<sequence length="307" mass="31762">VVALLKLLPGVLSVEEDFTMYTLATQTDAPWGLQRISSQSRVASTTGTANEQRPAYTYNYNENYAGQGVDVYVVDTGIRCTHSAFEGRALCPSDGNFNDGGVNTDDNGHGTHCAGTVGSSLYGVSKKVSLIAVKVLGADGSGATSNIIAGIQYAVNRSKATGRKSVITMSLGGSASTALDSAVKSATANGVHVAVAAGNENQDANNVSPARAGLNSAVVCVGAHDITDARAYFSNYGSPVTVFGPGVNVLSTWIRSDTDTNVISGTSMATPHTAGVLAYFLSDPTYNAYTPAQLKQYLVSKSQKGVI</sequence>
<dbReference type="STRING" id="56484.A0A1Y2FKA8"/>
<protein>
    <submittedName>
        <fullName evidence="8">Peptidase S8/S53 domain-containing protein</fullName>
    </submittedName>
</protein>
<keyword evidence="9" id="KW-1185">Reference proteome</keyword>
<dbReference type="PROSITE" id="PS00137">
    <property type="entry name" value="SUBTILASE_HIS"/>
    <property type="match status" value="1"/>
</dbReference>
<feature type="domain" description="Peptidase S8/S53" evidence="7">
    <location>
        <begin position="66"/>
        <end position="303"/>
    </location>
</feature>
<keyword evidence="2 5" id="KW-0645">Protease</keyword>
<evidence type="ECO:0000313" key="9">
    <source>
        <dbReference type="Proteomes" id="UP000193685"/>
    </source>
</evidence>
<dbReference type="PANTHER" id="PTHR43806">
    <property type="entry name" value="PEPTIDASE S8"/>
    <property type="match status" value="1"/>
</dbReference>
<dbReference type="Gene3D" id="3.40.50.200">
    <property type="entry name" value="Peptidase S8/S53 domain"/>
    <property type="match status" value="1"/>
</dbReference>
<feature type="non-terminal residue" evidence="8">
    <location>
        <position position="307"/>
    </location>
</feature>
<dbReference type="OMA" id="NEHINAC"/>
<dbReference type="InterPro" id="IPR023827">
    <property type="entry name" value="Peptidase_S8_Asp-AS"/>
</dbReference>
<dbReference type="Proteomes" id="UP000193685">
    <property type="component" value="Unassembled WGS sequence"/>
</dbReference>
<keyword evidence="3 5" id="KW-0378">Hydrolase</keyword>
<accession>A0A1Y2FKA8</accession>
<feature type="non-terminal residue" evidence="8">
    <location>
        <position position="1"/>
    </location>
</feature>